<dbReference type="Proteomes" id="UP001153620">
    <property type="component" value="Chromosome 2"/>
</dbReference>
<sequence length="848" mass="96848">MNFGKTTSIIISGSAFFYLLAQSTKFISSRIKIERQLKSSDYSLTTSHCCICNSEKVDDTNVNFVTCKGCESLVCTKQSCSEHVTDLDIWECDRCRKNRIVQQKTGEWFLKQLKDFSAFNFEMALGENILNLQNENGNKVIISKVRGLIEKCLIKILNGTDLDATSIEQISESEEYLPNSSCINTDYVELKRFVNRVCQEVINISDTLEFSDASVPKSSFDPQTYEELLATAVLNKITTDFQHRKKYGMNSQLPAEKDTEIANDDEDIDFSNFYYDKMHLDKIQSHKISLPDLLNEFDTLNDEDYENGNHSGSWEGNWSLKRFPTANISMLIPEPKFGDEKPKIGEKDIDELSDSSNKDTNSEDLDAIYEDENEVEKHMSYIDSLEDNEEIFASILETADIKEEPENFNDDQKSISKFDNSYDIELENEAIFNNISEIKGNIDEIFEQILGTESDSSNQKLQNESIEISTENVINKDNEQNTKIESPTIEESKAKYKSPLFSQYLIEPIQPIKISEALKNVPKIQEKITEASELRENKTVAIANNLELENFTQPLSIMKPENLNIIKPKNDVEDNSPPIPGSIAEREHLKWLKAIPIENNPYSPEALHKRLSRTHDKHFDISSDKHADEVPSNNFDERQLTDDITKYKRDYYINQSSVSTESINMPKNESEENDVNYAAYNSLEQQNDSSLTTSDDSLTRIYTLSSQETVIIPSHKLEHESHEDVEHEVKKFDIAEENILLPSVKKLAEFYASSTNLSEVNSKEPEEMNIPEGISKITSKKYATSDTPANPIASITARTLPPKIKEELRKSLHDDLTVIRHNERNVSPDIIQHGMAKNSIAYFENFYK</sequence>
<dbReference type="Gene3D" id="3.30.40.10">
    <property type="entry name" value="Zinc/RING finger domain, C3HC4 (zinc finger)"/>
    <property type="match status" value="1"/>
</dbReference>
<accession>A0A9N9RV38</accession>
<feature type="compositionally biased region" description="Basic and acidic residues" evidence="1">
    <location>
        <begin position="336"/>
        <end position="347"/>
    </location>
</feature>
<dbReference type="InterPro" id="IPR041282">
    <property type="entry name" value="FYVE_2"/>
</dbReference>
<dbReference type="InterPro" id="IPR011011">
    <property type="entry name" value="Znf_FYVE_PHD"/>
</dbReference>
<evidence type="ECO:0000259" key="2">
    <source>
        <dbReference type="Pfam" id="PF02318"/>
    </source>
</evidence>
<name>A0A9N9RV38_9DIPT</name>
<proteinExistence type="predicted"/>
<reference evidence="3" key="1">
    <citation type="submission" date="2022-01" db="EMBL/GenBank/DDBJ databases">
        <authorList>
            <person name="King R."/>
        </authorList>
    </citation>
    <scope>NUCLEOTIDE SEQUENCE</scope>
</reference>
<dbReference type="EMBL" id="OU895878">
    <property type="protein sequence ID" value="CAG9803834.1"/>
    <property type="molecule type" value="Genomic_DNA"/>
</dbReference>
<dbReference type="SUPFAM" id="SSF57903">
    <property type="entry name" value="FYVE/PHD zinc finger"/>
    <property type="match status" value="1"/>
</dbReference>
<dbReference type="Pfam" id="PF02318">
    <property type="entry name" value="FYVE_2"/>
    <property type="match status" value="1"/>
</dbReference>
<protein>
    <recommendedName>
        <fullName evidence="2">FYVE-type zinc finger domain-containing protein</fullName>
    </recommendedName>
</protein>
<feature type="domain" description="FYVE-type zinc finger" evidence="2">
    <location>
        <begin position="32"/>
        <end position="112"/>
    </location>
</feature>
<dbReference type="AlphaFoldDB" id="A0A9N9RV38"/>
<reference evidence="3" key="2">
    <citation type="submission" date="2022-10" db="EMBL/GenBank/DDBJ databases">
        <authorList>
            <consortium name="ENA_rothamsted_submissions"/>
            <consortium name="culmorum"/>
            <person name="King R."/>
        </authorList>
    </citation>
    <scope>NUCLEOTIDE SEQUENCE</scope>
</reference>
<keyword evidence="4" id="KW-1185">Reference proteome</keyword>
<dbReference type="InterPro" id="IPR013083">
    <property type="entry name" value="Znf_RING/FYVE/PHD"/>
</dbReference>
<evidence type="ECO:0000313" key="3">
    <source>
        <dbReference type="EMBL" id="CAG9803834.1"/>
    </source>
</evidence>
<dbReference type="OrthoDB" id="10072397at2759"/>
<gene>
    <name evidence="3" type="ORF">CHIRRI_LOCUS6730</name>
</gene>
<feature type="region of interest" description="Disordered" evidence="1">
    <location>
        <begin position="334"/>
        <end position="363"/>
    </location>
</feature>
<evidence type="ECO:0000313" key="4">
    <source>
        <dbReference type="Proteomes" id="UP001153620"/>
    </source>
</evidence>
<organism evidence="3 4">
    <name type="scientific">Chironomus riparius</name>
    <dbReference type="NCBI Taxonomy" id="315576"/>
    <lineage>
        <taxon>Eukaryota</taxon>
        <taxon>Metazoa</taxon>
        <taxon>Ecdysozoa</taxon>
        <taxon>Arthropoda</taxon>
        <taxon>Hexapoda</taxon>
        <taxon>Insecta</taxon>
        <taxon>Pterygota</taxon>
        <taxon>Neoptera</taxon>
        <taxon>Endopterygota</taxon>
        <taxon>Diptera</taxon>
        <taxon>Nematocera</taxon>
        <taxon>Chironomoidea</taxon>
        <taxon>Chironomidae</taxon>
        <taxon>Chironominae</taxon>
        <taxon>Chironomus</taxon>
    </lineage>
</organism>
<evidence type="ECO:0000256" key="1">
    <source>
        <dbReference type="SAM" id="MobiDB-lite"/>
    </source>
</evidence>